<name>A0A8J2MPF0_COTCN</name>
<reference evidence="2" key="1">
    <citation type="submission" date="2021-04" db="EMBL/GenBank/DDBJ databases">
        <authorList>
            <person name="Chebbi M.A.C M."/>
        </authorList>
    </citation>
    <scope>NUCLEOTIDE SEQUENCE</scope>
</reference>
<keyword evidence="1" id="KW-0472">Membrane</keyword>
<evidence type="ECO:0000313" key="2">
    <source>
        <dbReference type="EMBL" id="CAG5101745.1"/>
    </source>
</evidence>
<keyword evidence="3" id="KW-1185">Reference proteome</keyword>
<evidence type="ECO:0000256" key="1">
    <source>
        <dbReference type="SAM" id="Phobius"/>
    </source>
</evidence>
<proteinExistence type="predicted"/>
<dbReference type="EMBL" id="CAJNRD030001123">
    <property type="protein sequence ID" value="CAG5101745.1"/>
    <property type="molecule type" value="Genomic_DNA"/>
</dbReference>
<dbReference type="AlphaFoldDB" id="A0A8J2MPF0"/>
<keyword evidence="1" id="KW-0812">Transmembrane</keyword>
<feature type="transmembrane region" description="Helical" evidence="1">
    <location>
        <begin position="162"/>
        <end position="180"/>
    </location>
</feature>
<organism evidence="2 3">
    <name type="scientific">Cotesia congregata</name>
    <name type="common">Parasitoid wasp</name>
    <name type="synonym">Apanteles congregatus</name>
    <dbReference type="NCBI Taxonomy" id="51543"/>
    <lineage>
        <taxon>Eukaryota</taxon>
        <taxon>Metazoa</taxon>
        <taxon>Ecdysozoa</taxon>
        <taxon>Arthropoda</taxon>
        <taxon>Hexapoda</taxon>
        <taxon>Insecta</taxon>
        <taxon>Pterygota</taxon>
        <taxon>Neoptera</taxon>
        <taxon>Endopterygota</taxon>
        <taxon>Hymenoptera</taxon>
        <taxon>Apocrita</taxon>
        <taxon>Ichneumonoidea</taxon>
        <taxon>Braconidae</taxon>
        <taxon>Microgastrinae</taxon>
        <taxon>Cotesia</taxon>
    </lineage>
</organism>
<keyword evidence="1" id="KW-1133">Transmembrane helix</keyword>
<comment type="caution">
    <text evidence="2">The sequence shown here is derived from an EMBL/GenBank/DDBJ whole genome shotgun (WGS) entry which is preliminary data.</text>
</comment>
<accession>A0A8J2MPF0</accession>
<dbReference type="OrthoDB" id="6615450at2759"/>
<evidence type="ECO:0000313" key="3">
    <source>
        <dbReference type="Proteomes" id="UP000786811"/>
    </source>
</evidence>
<gene>
    <name evidence="2" type="ORF">HICCMSTLAB_LOCUS10646</name>
</gene>
<protein>
    <submittedName>
        <fullName evidence="2">Uncharacterized protein</fullName>
    </submittedName>
</protein>
<dbReference type="Proteomes" id="UP000786811">
    <property type="component" value="Unassembled WGS sequence"/>
</dbReference>
<sequence>MGKWYVVEILEHKPIPDQEIGSRLVLDKCPIIRLRFDERGYIRLLWSEEKGQIEYTFSLPNSKINGVWNSVVKQNGSLIGKSYLQFDGSVLVMKAVAQHVLLTFCSENIDFQLYSVLMGRQHILEKSSITGIHNLLKRRTLHISSIRSTCAKGQGSTSASNAYLTLFTAFTLFIISFFISRPSH</sequence>